<feature type="domain" description="Methyltransferase" evidence="6">
    <location>
        <begin position="39"/>
        <end position="146"/>
    </location>
</feature>
<dbReference type="GO" id="GO:0008276">
    <property type="term" value="F:protein methyltransferase activity"/>
    <property type="evidence" value="ECO:0007669"/>
    <property type="project" value="InterPro"/>
</dbReference>
<dbReference type="PANTHER" id="PTHR43182">
    <property type="entry name" value="COBALT-PRECORRIN-6B C(15)-METHYLTRANSFERASE (DECARBOXYLATING)"/>
    <property type="match status" value="1"/>
</dbReference>
<evidence type="ECO:0000256" key="4">
    <source>
        <dbReference type="ARBA" id="ARBA00022679"/>
    </source>
</evidence>
<evidence type="ECO:0000256" key="5">
    <source>
        <dbReference type="ARBA" id="ARBA00022691"/>
    </source>
</evidence>
<dbReference type="GO" id="GO:0032259">
    <property type="term" value="P:methylation"/>
    <property type="evidence" value="ECO:0007669"/>
    <property type="project" value="UniProtKB-KW"/>
</dbReference>
<evidence type="ECO:0000259" key="6">
    <source>
        <dbReference type="Pfam" id="PF13847"/>
    </source>
</evidence>
<keyword evidence="3 7" id="KW-0489">Methyltransferase</keyword>
<keyword evidence="2" id="KW-0169">Cobalamin biosynthesis</keyword>
<dbReference type="GO" id="GO:0009236">
    <property type="term" value="P:cobalamin biosynthetic process"/>
    <property type="evidence" value="ECO:0007669"/>
    <property type="project" value="UniProtKB-UniPathway"/>
</dbReference>
<evidence type="ECO:0000313" key="8">
    <source>
        <dbReference type="Proteomes" id="UP000277811"/>
    </source>
</evidence>
<dbReference type="CDD" id="cd02440">
    <property type="entry name" value="AdoMet_MTases"/>
    <property type="match status" value="1"/>
</dbReference>
<name>A0A498R614_9FIRM</name>
<reference evidence="7 8" key="1">
    <citation type="submission" date="2018-06" db="EMBL/GenBank/DDBJ databases">
        <authorList>
            <person name="Strepis N."/>
        </authorList>
    </citation>
    <scope>NUCLEOTIDE SEQUENCE [LARGE SCALE GENOMIC DNA]</scope>
    <source>
        <strain evidence="7">LUCI</strain>
    </source>
</reference>
<evidence type="ECO:0000256" key="1">
    <source>
        <dbReference type="ARBA" id="ARBA00004953"/>
    </source>
</evidence>
<keyword evidence="5" id="KW-0949">S-adenosyl-L-methionine</keyword>
<dbReference type="AlphaFoldDB" id="A0A498R614"/>
<proteinExistence type="predicted"/>
<dbReference type="PANTHER" id="PTHR43182:SF1">
    <property type="entry name" value="COBALT-PRECORRIN-7 C(5)-METHYLTRANSFERASE"/>
    <property type="match status" value="1"/>
</dbReference>
<dbReference type="EMBL" id="UPPP01000068">
    <property type="protein sequence ID" value="VBB06841.1"/>
    <property type="molecule type" value="Genomic_DNA"/>
</dbReference>
<organism evidence="7 8">
    <name type="scientific">Lucifera butyrica</name>
    <dbReference type="NCBI Taxonomy" id="1351585"/>
    <lineage>
        <taxon>Bacteria</taxon>
        <taxon>Bacillati</taxon>
        <taxon>Bacillota</taxon>
        <taxon>Negativicutes</taxon>
        <taxon>Veillonellales</taxon>
        <taxon>Veillonellaceae</taxon>
        <taxon>Lucifera</taxon>
    </lineage>
</organism>
<dbReference type="Proteomes" id="UP000277811">
    <property type="component" value="Unassembled WGS sequence"/>
</dbReference>
<evidence type="ECO:0000256" key="3">
    <source>
        <dbReference type="ARBA" id="ARBA00022603"/>
    </source>
</evidence>
<dbReference type="SUPFAM" id="SSF53335">
    <property type="entry name" value="S-adenosyl-L-methionine-dependent methyltransferases"/>
    <property type="match status" value="1"/>
</dbReference>
<dbReference type="NCBIfam" id="TIGR02469">
    <property type="entry name" value="CbiT"/>
    <property type="match status" value="1"/>
</dbReference>
<dbReference type="InterPro" id="IPR014008">
    <property type="entry name" value="Cbl_synth_MTase_CbiT"/>
</dbReference>
<keyword evidence="8" id="KW-1185">Reference proteome</keyword>
<comment type="pathway">
    <text evidence="1">Cofactor biosynthesis; adenosylcobalamin biosynthesis.</text>
</comment>
<dbReference type="Gene3D" id="3.40.50.150">
    <property type="entry name" value="Vaccinia Virus protein VP39"/>
    <property type="match status" value="1"/>
</dbReference>
<dbReference type="InterPro" id="IPR025714">
    <property type="entry name" value="Methyltranfer_dom"/>
</dbReference>
<dbReference type="RefSeq" id="WP_122627788.1">
    <property type="nucleotide sequence ID" value="NZ_UPPP01000068.1"/>
</dbReference>
<dbReference type="Pfam" id="PF13847">
    <property type="entry name" value="Methyltransf_31"/>
    <property type="match status" value="1"/>
</dbReference>
<dbReference type="InterPro" id="IPR050714">
    <property type="entry name" value="Cobalamin_biosynth_MTase"/>
</dbReference>
<evidence type="ECO:0000313" key="7">
    <source>
        <dbReference type="EMBL" id="VBB06841.1"/>
    </source>
</evidence>
<protein>
    <submittedName>
        <fullName evidence="7">Cobalamin biosynthesis precorrin-6y methyltransferase cbit subunit</fullName>
    </submittedName>
</protein>
<dbReference type="InterPro" id="IPR029063">
    <property type="entry name" value="SAM-dependent_MTases_sf"/>
</dbReference>
<gene>
    <name evidence="7" type="ORF">LUCI_2078</name>
</gene>
<dbReference type="OrthoDB" id="9780707at2"/>
<sequence>MRPYFPGIPDEKFKRGQIPMTKQEIRLMVLAKAQIGPKDIIIDIGAGTGSLSVEAALQATGGQVFAIEREQEGIDLIAANAVQFGVGNLSVIHGSAPAALSGLPPVDVILVGGSGGYLTEIIQYADPLLKTGGRMVITAVTVETLHKALTIVDSMPEYQCEASGLQVTRVRRVAAHHMFQALNPVYIISCSKGAQHDR</sequence>
<evidence type="ECO:0000256" key="2">
    <source>
        <dbReference type="ARBA" id="ARBA00022573"/>
    </source>
</evidence>
<dbReference type="UniPathway" id="UPA00148"/>
<accession>A0A498R614</accession>
<keyword evidence="4 7" id="KW-0808">Transferase</keyword>